<protein>
    <recommendedName>
        <fullName evidence="3">CpXC domain-containing protein</fullName>
    </recommendedName>
</protein>
<proteinExistence type="predicted"/>
<reference evidence="1 2" key="1">
    <citation type="submission" date="2016-10" db="EMBL/GenBank/DDBJ databases">
        <authorList>
            <person name="de Groot N.N."/>
        </authorList>
    </citation>
    <scope>NUCLEOTIDE SEQUENCE [LARGE SCALE GENOMIC DNA]</scope>
    <source>
        <strain evidence="1 2">DSM 11363</strain>
    </source>
</reference>
<evidence type="ECO:0008006" key="3">
    <source>
        <dbReference type="Google" id="ProtNLM"/>
    </source>
</evidence>
<dbReference type="AlphaFoldDB" id="A0A1I0H8Z3"/>
<sequence>MTIPFTHPITHWCSNCDAHFRLDQVRLCVPAPESALGEAEVLQCPTCSSYEIEKLLEADAQHCTVVFRLSGSREALGYFLSELETKFPESEPEIVAVQSGNALERRGNAE</sequence>
<evidence type="ECO:0000313" key="2">
    <source>
        <dbReference type="Proteomes" id="UP000182332"/>
    </source>
</evidence>
<evidence type="ECO:0000313" key="1">
    <source>
        <dbReference type="EMBL" id="SET80104.1"/>
    </source>
</evidence>
<dbReference type="OrthoDB" id="6907455at2"/>
<accession>A0A1I0H8Z3</accession>
<dbReference type="Proteomes" id="UP000182332">
    <property type="component" value="Unassembled WGS sequence"/>
</dbReference>
<organism evidence="1 2">
    <name type="scientific">Pseudomonas graminis</name>
    <dbReference type="NCBI Taxonomy" id="158627"/>
    <lineage>
        <taxon>Bacteria</taxon>
        <taxon>Pseudomonadati</taxon>
        <taxon>Pseudomonadota</taxon>
        <taxon>Gammaproteobacteria</taxon>
        <taxon>Pseudomonadales</taxon>
        <taxon>Pseudomonadaceae</taxon>
        <taxon>Pseudomonas</taxon>
    </lineage>
</organism>
<name>A0A1I0H8Z3_9PSED</name>
<gene>
    <name evidence="1" type="ORF">SAMN05216197_1265</name>
</gene>
<dbReference type="RefSeq" id="WP_074891479.1">
    <property type="nucleotide sequence ID" value="NZ_FOHW01000026.1"/>
</dbReference>
<dbReference type="EMBL" id="FOHW01000026">
    <property type="protein sequence ID" value="SET80104.1"/>
    <property type="molecule type" value="Genomic_DNA"/>
</dbReference>